<dbReference type="EMBL" id="JAAJBV010000002">
    <property type="protein sequence ID" value="NHM03647.1"/>
    <property type="molecule type" value="Genomic_DNA"/>
</dbReference>
<comment type="caution">
    <text evidence="2">The sequence shown here is derived from an EMBL/GenBank/DDBJ whole genome shotgun (WGS) entry which is preliminary data.</text>
</comment>
<name>A0ABX0IAI7_9FLAO</name>
<protein>
    <submittedName>
        <fullName evidence="2">DUF3575 domain-containing protein</fullName>
    </submittedName>
</protein>
<feature type="chain" id="PRO_5047150392" evidence="1">
    <location>
        <begin position="19"/>
        <end position="193"/>
    </location>
</feature>
<evidence type="ECO:0000313" key="3">
    <source>
        <dbReference type="Proteomes" id="UP000761423"/>
    </source>
</evidence>
<dbReference type="Proteomes" id="UP000761423">
    <property type="component" value="Unassembled WGS sequence"/>
</dbReference>
<proteinExistence type="predicted"/>
<organism evidence="2 3">
    <name type="scientific">Flavobacterium celericrescens</name>
    <dbReference type="NCBI Taxonomy" id="2709780"/>
    <lineage>
        <taxon>Bacteria</taxon>
        <taxon>Pseudomonadati</taxon>
        <taxon>Bacteroidota</taxon>
        <taxon>Flavobacteriia</taxon>
        <taxon>Flavobacteriales</taxon>
        <taxon>Flavobacteriaceae</taxon>
        <taxon>Flavobacterium</taxon>
    </lineage>
</organism>
<keyword evidence="1" id="KW-0732">Signal</keyword>
<dbReference type="RefSeq" id="WP_166235663.1">
    <property type="nucleotide sequence ID" value="NZ_JAAJBV010000002.1"/>
</dbReference>
<evidence type="ECO:0000256" key="1">
    <source>
        <dbReference type="SAM" id="SignalP"/>
    </source>
</evidence>
<evidence type="ECO:0000313" key="2">
    <source>
        <dbReference type="EMBL" id="NHM03647.1"/>
    </source>
</evidence>
<reference evidence="2 3" key="1">
    <citation type="submission" date="2020-02" db="EMBL/GenBank/DDBJ databases">
        <authorList>
            <person name="Chen W.-M."/>
        </authorList>
    </citation>
    <scope>NUCLEOTIDE SEQUENCE [LARGE SCALE GENOMIC DNA]</scope>
    <source>
        <strain evidence="2 3">TWA-26</strain>
    </source>
</reference>
<feature type="signal peptide" evidence="1">
    <location>
        <begin position="1"/>
        <end position="18"/>
    </location>
</feature>
<sequence length="193" mass="21399">MKKISLLFCFFLAVGAFAQTSSDSIVSPIVAKKNEIKIDVLNLISNGRVGISYERFLKHDFSVGVTGMFLNKASKEDDFPTDDTRTLIDYQVIPYVRYALSKSAANLYYVEAFSSINGGQYKELTTLNNGAADYVVTTVKDYNDVAIGASIGYKFYIKESFVVDLTLGMGKNLFHADSPETLSRIGINVGYRF</sequence>
<gene>
    <name evidence="2" type="ORF">G4L40_02890</name>
</gene>
<keyword evidence="3" id="KW-1185">Reference proteome</keyword>
<accession>A0ABX0IAI7</accession>